<dbReference type="AlphaFoldDB" id="A0A023G973"/>
<dbReference type="InterPro" id="IPR019414">
    <property type="entry name" value="Rtp1_C2"/>
</dbReference>
<name>A0A023G973_AMBTT</name>
<organism evidence="2">
    <name type="scientific">Amblyomma triste</name>
    <name type="common">Neotropical tick</name>
    <dbReference type="NCBI Taxonomy" id="251400"/>
    <lineage>
        <taxon>Eukaryota</taxon>
        <taxon>Metazoa</taxon>
        <taxon>Ecdysozoa</taxon>
        <taxon>Arthropoda</taxon>
        <taxon>Chelicerata</taxon>
        <taxon>Arachnida</taxon>
        <taxon>Acari</taxon>
        <taxon>Parasitiformes</taxon>
        <taxon>Ixodida</taxon>
        <taxon>Ixodoidea</taxon>
        <taxon>Ixodidae</taxon>
        <taxon>Amblyomminae</taxon>
        <taxon>Amblyomma</taxon>
    </lineage>
</organism>
<protein>
    <recommendedName>
        <fullName evidence="1">RNA polymerase II assembly factor Rtp1 C-terminal domain-containing protein</fullName>
    </recommendedName>
</protein>
<dbReference type="Pfam" id="PF10304">
    <property type="entry name" value="RTP1_C2"/>
    <property type="match status" value="1"/>
</dbReference>
<reference evidence="2" key="1">
    <citation type="submission" date="2014-03" db="EMBL/GenBank/DDBJ databases">
        <title>The sialotranscriptome of Amblyomma triste, Amblyomma parvum and Amblyomma cajennense ticks, uncovered by 454-based RNA-seq.</title>
        <authorList>
            <person name="Garcia G.R."/>
            <person name="Gardinassi L.G."/>
            <person name="Ribeiro J.M."/>
            <person name="Anatriello E."/>
            <person name="Ferreira B.R."/>
            <person name="Moreira H.N."/>
            <person name="Mafra C."/>
            <person name="Olegario M.M."/>
            <person name="Szabo P.J."/>
            <person name="Miranda-Santos I.K."/>
            <person name="Maruyama S.R."/>
        </authorList>
    </citation>
    <scope>NUCLEOTIDE SEQUENCE</scope>
    <source>
        <strain evidence="2">Mato Grasso do Sul</strain>
        <tissue evidence="2">Salivary glands</tissue>
    </source>
</reference>
<dbReference type="EMBL" id="GBBM01006020">
    <property type="protein sequence ID" value="JAC29398.1"/>
    <property type="molecule type" value="mRNA"/>
</dbReference>
<sequence>MGQKIFQVMPHEVKDIYRELKHLYDTTSDNVTKIQAQVAIDELSAATRELLQSQPHMEKHIQILDLFKG</sequence>
<proteinExistence type="evidence at transcript level"/>
<evidence type="ECO:0000259" key="1">
    <source>
        <dbReference type="Pfam" id="PF10304"/>
    </source>
</evidence>
<evidence type="ECO:0000313" key="2">
    <source>
        <dbReference type="EMBL" id="JAC29398.1"/>
    </source>
</evidence>
<accession>A0A023G973</accession>
<feature type="domain" description="RNA polymerase II assembly factor Rtp1 C-terminal" evidence="1">
    <location>
        <begin position="13"/>
        <end position="45"/>
    </location>
</feature>